<gene>
    <name evidence="1" type="ORF">PSYPI_24514</name>
</gene>
<dbReference type="AlphaFoldDB" id="F3GE09"/>
<sequence>RIAAGELPAVDGVIPVVVTFHDLNRYTARHAREYLQILVDSAGQTGVRLADKPFYDDSAQLQRAALARRVKAAGEPVSLPGAWSWIWDHNAH</sequence>
<accession>F3GE09</accession>
<keyword evidence="2" id="KW-1185">Reference proteome</keyword>
<evidence type="ECO:0000313" key="1">
    <source>
        <dbReference type="EMBL" id="EGH45309.1"/>
    </source>
</evidence>
<proteinExistence type="predicted"/>
<comment type="caution">
    <text evidence="1">The sequence shown here is derived from an EMBL/GenBank/DDBJ whole genome shotgun (WGS) entry which is preliminary data.</text>
</comment>
<protein>
    <submittedName>
        <fullName evidence="1">Polysaccharide deacetylase</fullName>
    </submittedName>
</protein>
<dbReference type="EMBL" id="AEAI01001247">
    <property type="protein sequence ID" value="EGH45309.1"/>
    <property type="molecule type" value="Genomic_DNA"/>
</dbReference>
<feature type="non-terminal residue" evidence="1">
    <location>
        <position position="1"/>
    </location>
</feature>
<reference evidence="1 2" key="1">
    <citation type="journal article" date="2011" name="PLoS Pathog.">
        <title>Dynamic evolution of pathogenicity revealed by sequencing and comparative genomics of 19 Pseudomonas syringae isolates.</title>
        <authorList>
            <person name="Baltrus D.A."/>
            <person name="Nishimura M.T."/>
            <person name="Romanchuk A."/>
            <person name="Chang J.H."/>
            <person name="Mukhtar M.S."/>
            <person name="Cherkis K."/>
            <person name="Roach J."/>
            <person name="Grant S.R."/>
            <person name="Jones C.D."/>
            <person name="Dangl J.L."/>
        </authorList>
    </citation>
    <scope>NUCLEOTIDE SEQUENCE [LARGE SCALE GENOMIC DNA]</scope>
    <source>
        <strain evidence="1 2">1704B</strain>
    </source>
</reference>
<evidence type="ECO:0000313" key="2">
    <source>
        <dbReference type="Proteomes" id="UP000004986"/>
    </source>
</evidence>
<dbReference type="Proteomes" id="UP000004986">
    <property type="component" value="Unassembled WGS sequence"/>
</dbReference>
<dbReference type="PATRIC" id="fig|629263.4.peg.3971"/>
<dbReference type="BioCyc" id="PSYR629263:G11X0-4401-MONOMER"/>
<name>F3GE09_PSESJ</name>
<dbReference type="HOGENOM" id="CLU_187259_0_0_6"/>
<organism evidence="1 2">
    <name type="scientific">Pseudomonas syringae pv. pisi str. 1704B</name>
    <dbReference type="NCBI Taxonomy" id="629263"/>
    <lineage>
        <taxon>Bacteria</taxon>
        <taxon>Pseudomonadati</taxon>
        <taxon>Pseudomonadota</taxon>
        <taxon>Gammaproteobacteria</taxon>
        <taxon>Pseudomonadales</taxon>
        <taxon>Pseudomonadaceae</taxon>
        <taxon>Pseudomonas</taxon>
        <taxon>Pseudomonas syringae</taxon>
    </lineage>
</organism>